<keyword evidence="2" id="KW-0378">Hydrolase</keyword>
<dbReference type="PANTHER" id="PTHR43194:SF2">
    <property type="entry name" value="PEROXISOMAL MEMBRANE PROTEIN LPX1"/>
    <property type="match status" value="1"/>
</dbReference>
<gene>
    <name evidence="2" type="ORF">ISQ63_00850</name>
</gene>
<feature type="domain" description="AB hydrolase-1" evidence="1">
    <location>
        <begin position="24"/>
        <end position="127"/>
    </location>
</feature>
<comment type="caution">
    <text evidence="2">The sequence shown here is derived from an EMBL/GenBank/DDBJ whole genome shotgun (WGS) entry which is preliminary data.</text>
</comment>
<dbReference type="PANTHER" id="PTHR43194">
    <property type="entry name" value="HYDROLASE ALPHA/BETA FOLD FAMILY"/>
    <property type="match status" value="1"/>
</dbReference>
<evidence type="ECO:0000259" key="1">
    <source>
        <dbReference type="Pfam" id="PF00561"/>
    </source>
</evidence>
<dbReference type="Pfam" id="PF00561">
    <property type="entry name" value="Abhydrolase_1"/>
    <property type="match status" value="1"/>
</dbReference>
<dbReference type="AlphaFoldDB" id="A0A937LBZ7"/>
<dbReference type="SUPFAM" id="SSF53474">
    <property type="entry name" value="alpha/beta-Hydrolases"/>
    <property type="match status" value="1"/>
</dbReference>
<name>A0A937LBZ7_9GAMM</name>
<dbReference type="Proteomes" id="UP000744438">
    <property type="component" value="Unassembled WGS sequence"/>
</dbReference>
<evidence type="ECO:0000313" key="2">
    <source>
        <dbReference type="EMBL" id="MBL6811411.1"/>
    </source>
</evidence>
<evidence type="ECO:0000313" key="3">
    <source>
        <dbReference type="Proteomes" id="UP000744438"/>
    </source>
</evidence>
<dbReference type="GO" id="GO:0016787">
    <property type="term" value="F:hydrolase activity"/>
    <property type="evidence" value="ECO:0007669"/>
    <property type="project" value="UniProtKB-KW"/>
</dbReference>
<proteinExistence type="predicted"/>
<reference evidence="2" key="1">
    <citation type="submission" date="2020-10" db="EMBL/GenBank/DDBJ databases">
        <title>Microbiome of the Black Sea water column analyzed by genome centric metagenomics.</title>
        <authorList>
            <person name="Cabello-Yeves P.J."/>
            <person name="Callieri C."/>
            <person name="Picazo A."/>
            <person name="Mehrshad M."/>
            <person name="Haro-Moreno J.M."/>
            <person name="Roda-Garcia J."/>
            <person name="Dzembekova N."/>
            <person name="Slabakova V."/>
            <person name="Slabakova N."/>
            <person name="Moncheva S."/>
            <person name="Rodriguez-Valera F."/>
        </authorList>
    </citation>
    <scope>NUCLEOTIDE SEQUENCE</scope>
    <source>
        <strain evidence="2">BS307-5m-G49</strain>
    </source>
</reference>
<dbReference type="InterPro" id="IPR050228">
    <property type="entry name" value="Carboxylesterase_BioH"/>
</dbReference>
<organism evidence="2 3">
    <name type="scientific">SAR86 cluster bacterium</name>
    <dbReference type="NCBI Taxonomy" id="2030880"/>
    <lineage>
        <taxon>Bacteria</taxon>
        <taxon>Pseudomonadati</taxon>
        <taxon>Pseudomonadota</taxon>
        <taxon>Gammaproteobacteria</taxon>
        <taxon>SAR86 cluster</taxon>
    </lineage>
</organism>
<accession>A0A937LBZ7</accession>
<dbReference type="InterPro" id="IPR000073">
    <property type="entry name" value="AB_hydrolase_1"/>
</dbReference>
<dbReference type="EMBL" id="JADHQC010000002">
    <property type="protein sequence ID" value="MBL6811411.1"/>
    <property type="molecule type" value="Genomic_DNA"/>
</dbReference>
<sequence length="182" mass="20166">MFKVFKNFEGNDIAGSIYGAESDPLVIFLHGGGQTRFAWDNAAENISKKGFHVITYDLRGHGDSFWSETGDYKIHDHKKDLISIIKYHDKPANLVGASLGGMTSLSLAGDSDYSSLCKTLTMVDIGIYPNQDGSDRIVEFMRSAENGFSSLEEAADYISDFLPHREKPKDLSGLHKNLRKKG</sequence>
<protein>
    <submittedName>
        <fullName evidence="2">Alpha/beta fold hydrolase</fullName>
    </submittedName>
</protein>
<dbReference type="Gene3D" id="3.40.50.1820">
    <property type="entry name" value="alpha/beta hydrolase"/>
    <property type="match status" value="1"/>
</dbReference>
<dbReference type="InterPro" id="IPR029058">
    <property type="entry name" value="AB_hydrolase_fold"/>
</dbReference>